<dbReference type="GO" id="GO:0005737">
    <property type="term" value="C:cytoplasm"/>
    <property type="evidence" value="ECO:0007669"/>
    <property type="project" value="TreeGrafter"/>
</dbReference>
<evidence type="ECO:0000313" key="2">
    <source>
        <dbReference type="EMBL" id="PBK68464.1"/>
    </source>
</evidence>
<dbReference type="GO" id="GO:0070291">
    <property type="term" value="P:N-acylethanolamine metabolic process"/>
    <property type="evidence" value="ECO:0007669"/>
    <property type="project" value="TreeGrafter"/>
</dbReference>
<protein>
    <recommendedName>
        <fullName evidence="4">Metallo-beta-lactamase domain-containing protein</fullName>
    </recommendedName>
</protein>
<feature type="region of interest" description="Disordered" evidence="1">
    <location>
        <begin position="1"/>
        <end position="54"/>
    </location>
</feature>
<evidence type="ECO:0000256" key="1">
    <source>
        <dbReference type="SAM" id="MobiDB-lite"/>
    </source>
</evidence>
<proteinExistence type="predicted"/>
<dbReference type="Gene3D" id="3.60.15.10">
    <property type="entry name" value="Ribonuclease Z/Hydroxyacylglutathione hydrolase-like"/>
    <property type="match status" value="1"/>
</dbReference>
<sequence length="242" mass="26883">MVADTVTALEGGNEGGCVDDAHPRHAQQPRPTLSGNNQDTNAWYGGGASRQDQGDVARPRFFRHQENMFFEQKRYTCKIEDEAEADEGIISRNRYEYSSILFAANLKSGSPEDTYVERGGCIDAHQGDVVTLVSSLQRARGYFGTTAISVRTPAPVTEEQSRRHGSAMLFSSSTYSTDARLPSFWARRGTQPLCKIEDIPDVNTVVISHNHYDRLDNPTLSTIFKRTCPPHIFTPLGNQKAL</sequence>
<dbReference type="GO" id="GO:0070292">
    <property type="term" value="P:N-acylphosphatidylethanolamine metabolic process"/>
    <property type="evidence" value="ECO:0007669"/>
    <property type="project" value="TreeGrafter"/>
</dbReference>
<reference evidence="3" key="1">
    <citation type="journal article" date="2017" name="Nat. Ecol. Evol.">
        <title>Genome expansion and lineage-specific genetic innovations in the forest pathogenic fungi Armillaria.</title>
        <authorList>
            <person name="Sipos G."/>
            <person name="Prasanna A.N."/>
            <person name="Walter M.C."/>
            <person name="O'Connor E."/>
            <person name="Balint B."/>
            <person name="Krizsan K."/>
            <person name="Kiss B."/>
            <person name="Hess J."/>
            <person name="Varga T."/>
            <person name="Slot J."/>
            <person name="Riley R."/>
            <person name="Boka B."/>
            <person name="Rigling D."/>
            <person name="Barry K."/>
            <person name="Lee J."/>
            <person name="Mihaltcheva S."/>
            <person name="LaButti K."/>
            <person name="Lipzen A."/>
            <person name="Waldron R."/>
            <person name="Moloney N.M."/>
            <person name="Sperisen C."/>
            <person name="Kredics L."/>
            <person name="Vagvoelgyi C."/>
            <person name="Patrignani A."/>
            <person name="Fitzpatrick D."/>
            <person name="Nagy I."/>
            <person name="Doyle S."/>
            <person name="Anderson J.B."/>
            <person name="Grigoriev I.V."/>
            <person name="Gueldener U."/>
            <person name="Muensterkoetter M."/>
            <person name="Nagy L.G."/>
        </authorList>
    </citation>
    <scope>NUCLEOTIDE SEQUENCE [LARGE SCALE GENOMIC DNA]</scope>
    <source>
        <strain evidence="3">28-4</strain>
    </source>
</reference>
<dbReference type="PANTHER" id="PTHR15032">
    <property type="entry name" value="N-ACYL-PHOSPHATIDYLETHANOLAMINE-HYDROLYZING PHOSPHOLIPASE D"/>
    <property type="match status" value="1"/>
</dbReference>
<keyword evidence="3" id="KW-1185">Reference proteome</keyword>
<organism evidence="2 3">
    <name type="scientific">Armillaria solidipes</name>
    <dbReference type="NCBI Taxonomy" id="1076256"/>
    <lineage>
        <taxon>Eukaryota</taxon>
        <taxon>Fungi</taxon>
        <taxon>Dikarya</taxon>
        <taxon>Basidiomycota</taxon>
        <taxon>Agaricomycotina</taxon>
        <taxon>Agaricomycetes</taxon>
        <taxon>Agaricomycetidae</taxon>
        <taxon>Agaricales</taxon>
        <taxon>Marasmiineae</taxon>
        <taxon>Physalacriaceae</taxon>
        <taxon>Armillaria</taxon>
    </lineage>
</organism>
<dbReference type="AlphaFoldDB" id="A0A2H3BHQ6"/>
<gene>
    <name evidence="2" type="ORF">ARMSODRAFT_1019599</name>
</gene>
<evidence type="ECO:0008006" key="4">
    <source>
        <dbReference type="Google" id="ProtNLM"/>
    </source>
</evidence>
<dbReference type="EMBL" id="KZ293432">
    <property type="protein sequence ID" value="PBK68464.1"/>
    <property type="molecule type" value="Genomic_DNA"/>
</dbReference>
<evidence type="ECO:0000313" key="3">
    <source>
        <dbReference type="Proteomes" id="UP000218334"/>
    </source>
</evidence>
<dbReference type="GO" id="GO:0070290">
    <property type="term" value="F:N-acylphosphatidylethanolamine-specific phospholipase D activity"/>
    <property type="evidence" value="ECO:0007669"/>
    <property type="project" value="TreeGrafter"/>
</dbReference>
<accession>A0A2H3BHQ6</accession>
<dbReference type="InterPro" id="IPR036866">
    <property type="entry name" value="RibonucZ/Hydroxyglut_hydro"/>
</dbReference>
<dbReference type="PANTHER" id="PTHR15032:SF4">
    <property type="entry name" value="N-ACYL-PHOSPHATIDYLETHANOLAMINE-HYDROLYZING PHOSPHOLIPASE D"/>
    <property type="match status" value="1"/>
</dbReference>
<dbReference type="Proteomes" id="UP000218334">
    <property type="component" value="Unassembled WGS sequence"/>
</dbReference>
<feature type="compositionally biased region" description="Polar residues" evidence="1">
    <location>
        <begin position="29"/>
        <end position="41"/>
    </location>
</feature>
<name>A0A2H3BHQ6_9AGAR</name>